<keyword evidence="3" id="KW-0288">FMN</keyword>
<keyword evidence="4" id="KW-0560">Oxidoreductase</keyword>
<proteinExistence type="inferred from homology"/>
<sequence length="481" mass="53093">MACEDTPEGTTLKCLELSDAELLASPIALPCGRVVPNRFLQVAMYEHLGGLFGGPPNRYHNALYSKWAPGGWGMIITGNFQVSPYHLSLGRDIIIPSISLENLAPFKVLVSSMRGCQGFEGKGDGKNGPLCIVQLSHTGRQSPRIIGGRLGTTRRPAAPSSRRLGEDTAEGFIAKFAYALGFQIPHALEEEEVKDVIEEFLRGAKFVHEAGFDGVQLHAAHGYLISQFLSPKLNNRNDSYGDRLLLLQQIIIRIRQELPSNFIIGVKLNAGDYTAGDMTEDEAMGHIRRLCGLSLDFIEISGGNYENPLFSRLSPREAFFAPFSRKVIQEISTITQKPLILLTGGLRTPLQLSGAILNNHADLLGIGRLSILCPDLPRQLSPASFDTLEAYRHITFPDSNLHAPRWIPKLAGAGVGVAWYTVGLRSLAEGKPLDMRMGTLGSVFWMWAWIGPNRSRMFVQLMMASIIPLIVLVVMWLYRQF</sequence>
<dbReference type="Proteomes" id="UP000054279">
    <property type="component" value="Unassembled WGS sequence"/>
</dbReference>
<dbReference type="SUPFAM" id="SSF51395">
    <property type="entry name" value="FMN-linked oxidoreductases"/>
    <property type="match status" value="1"/>
</dbReference>
<evidence type="ECO:0000256" key="4">
    <source>
        <dbReference type="ARBA" id="ARBA00023002"/>
    </source>
</evidence>
<dbReference type="EMBL" id="KN837405">
    <property type="protein sequence ID" value="KIJ25646.1"/>
    <property type="molecule type" value="Genomic_DNA"/>
</dbReference>
<accession>A0A0C9UJR6</accession>
<evidence type="ECO:0000313" key="8">
    <source>
        <dbReference type="EMBL" id="KIJ25646.1"/>
    </source>
</evidence>
<evidence type="ECO:0000256" key="2">
    <source>
        <dbReference type="ARBA" id="ARBA00022630"/>
    </source>
</evidence>
<evidence type="ECO:0000256" key="1">
    <source>
        <dbReference type="ARBA" id="ARBA00005979"/>
    </source>
</evidence>
<dbReference type="InterPro" id="IPR051799">
    <property type="entry name" value="NADH_flavin_oxidoreductase"/>
</dbReference>
<dbReference type="OrthoDB" id="1663137at2759"/>
<keyword evidence="6" id="KW-0472">Membrane</keyword>
<dbReference type="GO" id="GO:0010181">
    <property type="term" value="F:FMN binding"/>
    <property type="evidence" value="ECO:0007669"/>
    <property type="project" value="InterPro"/>
</dbReference>
<dbReference type="Pfam" id="PF00724">
    <property type="entry name" value="Oxidored_FMN"/>
    <property type="match status" value="1"/>
</dbReference>
<evidence type="ECO:0000256" key="6">
    <source>
        <dbReference type="SAM" id="Phobius"/>
    </source>
</evidence>
<dbReference type="PANTHER" id="PTHR43656">
    <property type="entry name" value="BINDING OXIDOREDUCTASE, PUTATIVE (AFU_ORTHOLOGUE AFUA_2G08260)-RELATED"/>
    <property type="match status" value="1"/>
</dbReference>
<feature type="region of interest" description="Disordered" evidence="5">
    <location>
        <begin position="144"/>
        <end position="163"/>
    </location>
</feature>
<evidence type="ECO:0000259" key="7">
    <source>
        <dbReference type="Pfam" id="PF00724"/>
    </source>
</evidence>
<comment type="similarity">
    <text evidence="1">Belongs to the NADH:flavin oxidoreductase/NADH oxidase family.</text>
</comment>
<feature type="transmembrane region" description="Helical" evidence="6">
    <location>
        <begin position="457"/>
        <end position="478"/>
    </location>
</feature>
<evidence type="ECO:0000313" key="9">
    <source>
        <dbReference type="Proteomes" id="UP000054279"/>
    </source>
</evidence>
<gene>
    <name evidence="8" type="ORF">M422DRAFT_193259</name>
</gene>
<name>A0A0C9UJR6_SPHS4</name>
<dbReference type="PANTHER" id="PTHR43656:SF2">
    <property type="entry name" value="BINDING OXIDOREDUCTASE, PUTATIVE (AFU_ORTHOLOGUE AFUA_2G08260)-RELATED"/>
    <property type="match status" value="1"/>
</dbReference>
<dbReference type="GO" id="GO:0016491">
    <property type="term" value="F:oxidoreductase activity"/>
    <property type="evidence" value="ECO:0007669"/>
    <property type="project" value="UniProtKB-KW"/>
</dbReference>
<dbReference type="Gene3D" id="3.20.20.70">
    <property type="entry name" value="Aldolase class I"/>
    <property type="match status" value="1"/>
</dbReference>
<organism evidence="8 9">
    <name type="scientific">Sphaerobolus stellatus (strain SS14)</name>
    <dbReference type="NCBI Taxonomy" id="990650"/>
    <lineage>
        <taxon>Eukaryota</taxon>
        <taxon>Fungi</taxon>
        <taxon>Dikarya</taxon>
        <taxon>Basidiomycota</taxon>
        <taxon>Agaricomycotina</taxon>
        <taxon>Agaricomycetes</taxon>
        <taxon>Phallomycetidae</taxon>
        <taxon>Geastrales</taxon>
        <taxon>Sphaerobolaceae</taxon>
        <taxon>Sphaerobolus</taxon>
    </lineage>
</organism>
<feature type="domain" description="NADH:flavin oxidoreductase/NADH oxidase N-terminal" evidence="7">
    <location>
        <begin position="36"/>
        <end position="380"/>
    </location>
</feature>
<dbReference type="AlphaFoldDB" id="A0A0C9UJR6"/>
<keyword evidence="6" id="KW-1133">Transmembrane helix</keyword>
<evidence type="ECO:0000256" key="5">
    <source>
        <dbReference type="SAM" id="MobiDB-lite"/>
    </source>
</evidence>
<keyword evidence="2" id="KW-0285">Flavoprotein</keyword>
<evidence type="ECO:0000256" key="3">
    <source>
        <dbReference type="ARBA" id="ARBA00022643"/>
    </source>
</evidence>
<protein>
    <recommendedName>
        <fullName evidence="7">NADH:flavin oxidoreductase/NADH oxidase N-terminal domain-containing protein</fullName>
    </recommendedName>
</protein>
<dbReference type="HOGENOM" id="CLU_012153_6_2_1"/>
<keyword evidence="9" id="KW-1185">Reference proteome</keyword>
<feature type="compositionally biased region" description="Low complexity" evidence="5">
    <location>
        <begin position="144"/>
        <end position="155"/>
    </location>
</feature>
<dbReference type="InterPro" id="IPR013785">
    <property type="entry name" value="Aldolase_TIM"/>
</dbReference>
<dbReference type="InterPro" id="IPR001155">
    <property type="entry name" value="OxRdtase_FMN_N"/>
</dbReference>
<reference evidence="8 9" key="1">
    <citation type="submission" date="2014-06" db="EMBL/GenBank/DDBJ databases">
        <title>Evolutionary Origins and Diversification of the Mycorrhizal Mutualists.</title>
        <authorList>
            <consortium name="DOE Joint Genome Institute"/>
            <consortium name="Mycorrhizal Genomics Consortium"/>
            <person name="Kohler A."/>
            <person name="Kuo A."/>
            <person name="Nagy L.G."/>
            <person name="Floudas D."/>
            <person name="Copeland A."/>
            <person name="Barry K.W."/>
            <person name="Cichocki N."/>
            <person name="Veneault-Fourrey C."/>
            <person name="LaButti K."/>
            <person name="Lindquist E.A."/>
            <person name="Lipzen A."/>
            <person name="Lundell T."/>
            <person name="Morin E."/>
            <person name="Murat C."/>
            <person name="Riley R."/>
            <person name="Ohm R."/>
            <person name="Sun H."/>
            <person name="Tunlid A."/>
            <person name="Henrissat B."/>
            <person name="Grigoriev I.V."/>
            <person name="Hibbett D.S."/>
            <person name="Martin F."/>
        </authorList>
    </citation>
    <scope>NUCLEOTIDE SEQUENCE [LARGE SCALE GENOMIC DNA]</scope>
    <source>
        <strain evidence="8 9">SS14</strain>
    </source>
</reference>
<keyword evidence="6" id="KW-0812">Transmembrane</keyword>